<reference evidence="1 2" key="1">
    <citation type="journal article" date="2021" name="Sci. Rep.">
        <title>The distribution of antibiotic resistance genes in chicken gut microbiota commensals.</title>
        <authorList>
            <person name="Juricova H."/>
            <person name="Matiasovicova J."/>
            <person name="Kubasova T."/>
            <person name="Cejkova D."/>
            <person name="Rychlik I."/>
        </authorList>
    </citation>
    <scope>NUCLEOTIDE SEQUENCE [LARGE SCALE GENOMIC DNA]</scope>
    <source>
        <strain evidence="1 2">An564</strain>
    </source>
</reference>
<organism evidence="1 2">
    <name type="scientific">Hydrogenoanaerobacterium saccharovorans</name>
    <dbReference type="NCBI Taxonomy" id="474960"/>
    <lineage>
        <taxon>Bacteria</taxon>
        <taxon>Bacillati</taxon>
        <taxon>Bacillota</taxon>
        <taxon>Clostridia</taxon>
        <taxon>Eubacteriales</taxon>
        <taxon>Oscillospiraceae</taxon>
        <taxon>Hydrogenoanaerobacterium</taxon>
    </lineage>
</organism>
<dbReference type="EMBL" id="JACSNR010000009">
    <property type="protein sequence ID" value="MBM6923888.1"/>
    <property type="molecule type" value="Genomic_DNA"/>
</dbReference>
<evidence type="ECO:0000313" key="1">
    <source>
        <dbReference type="EMBL" id="MBM6923888.1"/>
    </source>
</evidence>
<gene>
    <name evidence="1" type="ORF">H9X81_09345</name>
</gene>
<name>A0ABS2GP28_9FIRM</name>
<accession>A0ABS2GP28</accession>
<evidence type="ECO:0008006" key="3">
    <source>
        <dbReference type="Google" id="ProtNLM"/>
    </source>
</evidence>
<comment type="caution">
    <text evidence="1">The sequence shown here is derived from an EMBL/GenBank/DDBJ whole genome shotgun (WGS) entry which is preliminary data.</text>
</comment>
<dbReference type="SUPFAM" id="SSF69279">
    <property type="entry name" value="Phage tail proteins"/>
    <property type="match status" value="1"/>
</dbReference>
<dbReference type="RefSeq" id="WP_204721500.1">
    <property type="nucleotide sequence ID" value="NZ_JACSNR010000009.1"/>
</dbReference>
<protein>
    <recommendedName>
        <fullName evidence="3">Phage protein D</fullName>
    </recommendedName>
</protein>
<proteinExistence type="predicted"/>
<dbReference type="Proteomes" id="UP000724149">
    <property type="component" value="Unassembled WGS sequence"/>
</dbReference>
<evidence type="ECO:0000313" key="2">
    <source>
        <dbReference type="Proteomes" id="UP000724149"/>
    </source>
</evidence>
<sequence>MTVTLFTLDGTRMETDRVLEASADCQAGSPAAQFSAVLPGENWPEELVTVRWKDDSGFTLFEGYLDTAAQVLDSDGPRLEVTARSAGCYLLDNEALPQSYDSVTLDSFCQRYLDSYGIFRRGFSYRGRIPYTVPKGQSEWEALAGFVYALTGKFPYLSREGELCLLPRDGTAVQLSNTRTGGVRFLARTLSERRSEPISKVLVRDKNGYYPTEFGDRRALELGIRRKRYLIPPTQYEDGREDAPTLLRRAMADYRRGEAELPGLVNGIFLGDRVQFDTGREWLVIRVQWKQSGSTARTHLELADPTYADLYG</sequence>
<keyword evidence="2" id="KW-1185">Reference proteome</keyword>